<feature type="region of interest" description="Disordered" evidence="17">
    <location>
        <begin position="1792"/>
        <end position="1856"/>
    </location>
</feature>
<feature type="region of interest" description="Disordered" evidence="17">
    <location>
        <begin position="974"/>
        <end position="1120"/>
    </location>
</feature>
<dbReference type="InParanoid" id="G3I3A8"/>
<feature type="compositionally biased region" description="Polar residues" evidence="17">
    <location>
        <begin position="1655"/>
        <end position="1673"/>
    </location>
</feature>
<keyword evidence="10 18" id="KW-1133">Transmembrane helix</keyword>
<feature type="compositionally biased region" description="Polar residues" evidence="17">
    <location>
        <begin position="1071"/>
        <end position="1083"/>
    </location>
</feature>
<keyword evidence="15" id="KW-0407">Ion channel</keyword>
<dbReference type="InterPro" id="IPR008979">
    <property type="entry name" value="Galactose-bd-like_sf"/>
</dbReference>
<feature type="transmembrane region" description="Helical" evidence="18">
    <location>
        <begin position="2551"/>
        <end position="2571"/>
    </location>
</feature>
<dbReference type="GO" id="GO:0005634">
    <property type="term" value="C:nucleus"/>
    <property type="evidence" value="ECO:0007669"/>
    <property type="project" value="InterPro"/>
</dbReference>
<evidence type="ECO:0000256" key="14">
    <source>
        <dbReference type="ARBA" id="ARBA00023136"/>
    </source>
</evidence>
<dbReference type="InterPro" id="IPR051841">
    <property type="entry name" value="MT-Golgi_org_protein"/>
</dbReference>
<dbReference type="Pfam" id="PF00520">
    <property type="entry name" value="Ion_trans"/>
    <property type="match status" value="1"/>
</dbReference>
<evidence type="ECO:0000256" key="1">
    <source>
        <dbReference type="ARBA" id="ARBA00004141"/>
    </source>
</evidence>
<evidence type="ECO:0000256" key="3">
    <source>
        <dbReference type="ARBA" id="ARBA00022448"/>
    </source>
</evidence>
<feature type="region of interest" description="Disordered" evidence="17">
    <location>
        <begin position="2982"/>
        <end position="3026"/>
    </location>
</feature>
<dbReference type="InterPro" id="IPR002153">
    <property type="entry name" value="TRPC_channel"/>
</dbReference>
<dbReference type="Gene3D" id="1.25.40.20">
    <property type="entry name" value="Ankyrin repeat-containing domain"/>
    <property type="match status" value="1"/>
</dbReference>
<feature type="domain" description="Transient receptor ion channel" evidence="19">
    <location>
        <begin position="2387"/>
        <end position="2449"/>
    </location>
</feature>
<dbReference type="InterPro" id="IPR005821">
    <property type="entry name" value="Ion_trans_dom"/>
</dbReference>
<dbReference type="FunFam" id="1.25.40.20:FF:000222">
    <property type="entry name" value="Short transient receptor potential channel 2 homolog"/>
    <property type="match status" value="1"/>
</dbReference>
<evidence type="ECO:0000259" key="19">
    <source>
        <dbReference type="SMART" id="SM01420"/>
    </source>
</evidence>
<dbReference type="SUPFAM" id="SSF49785">
    <property type="entry name" value="Galactose-binding domain-like"/>
    <property type="match status" value="1"/>
</dbReference>
<dbReference type="Gene3D" id="2.60.120.260">
    <property type="entry name" value="Galactose-binding domain-like"/>
    <property type="match status" value="1"/>
</dbReference>
<evidence type="ECO:0000313" key="21">
    <source>
        <dbReference type="Proteomes" id="UP000001075"/>
    </source>
</evidence>
<feature type="coiled-coil region" evidence="16">
    <location>
        <begin position="757"/>
        <end position="791"/>
    </location>
</feature>
<keyword evidence="13" id="KW-0406">Ion transport</keyword>
<feature type="region of interest" description="Disordered" evidence="17">
    <location>
        <begin position="872"/>
        <end position="907"/>
    </location>
</feature>
<proteinExistence type="predicted"/>
<evidence type="ECO:0000256" key="5">
    <source>
        <dbReference type="ARBA" id="ARBA00022553"/>
    </source>
</evidence>
<feature type="compositionally biased region" description="Low complexity" evidence="17">
    <location>
        <begin position="1908"/>
        <end position="1918"/>
    </location>
</feature>
<dbReference type="PANTHER" id="PTHR18902:SF24">
    <property type="entry name" value="NUCLEAR MITOTIC APPARATUS PROTEIN 1"/>
    <property type="match status" value="1"/>
</dbReference>
<dbReference type="InterPro" id="IPR048726">
    <property type="entry name" value="NuMA_LGNBD"/>
</dbReference>
<keyword evidence="5" id="KW-0597">Phosphoprotein</keyword>
<evidence type="ECO:0000256" key="13">
    <source>
        <dbReference type="ARBA" id="ARBA00023065"/>
    </source>
</evidence>
<dbReference type="InterPro" id="IPR005458">
    <property type="entry name" value="TRPC2_channel"/>
</dbReference>
<keyword evidence="8 18" id="KW-0812">Transmembrane</keyword>
<feature type="compositionally biased region" description="Basic and acidic residues" evidence="17">
    <location>
        <begin position="974"/>
        <end position="985"/>
    </location>
</feature>
<keyword evidence="11" id="KW-0040">ANK repeat</keyword>
<dbReference type="FunFam" id="2.60.120.260:FF:000025">
    <property type="entry name" value="DNA repair protein XRCC1 isoform X1"/>
    <property type="match status" value="1"/>
</dbReference>
<feature type="compositionally biased region" description="Basic and acidic residues" evidence="17">
    <location>
        <begin position="1043"/>
        <end position="1057"/>
    </location>
</feature>
<dbReference type="InterPro" id="IPR036770">
    <property type="entry name" value="Ankyrin_rpt-contain_sf"/>
</dbReference>
<feature type="compositionally biased region" description="Basic and acidic residues" evidence="17">
    <location>
        <begin position="879"/>
        <end position="897"/>
    </location>
</feature>
<feature type="compositionally biased region" description="Acidic residues" evidence="17">
    <location>
        <begin position="3008"/>
        <end position="3019"/>
    </location>
</feature>
<keyword evidence="9" id="KW-0677">Repeat</keyword>
<dbReference type="GO" id="GO:0008017">
    <property type="term" value="F:microtubule binding"/>
    <property type="evidence" value="ECO:0007669"/>
    <property type="project" value="TreeGrafter"/>
</dbReference>
<evidence type="ECO:0000256" key="18">
    <source>
        <dbReference type="SAM" id="Phobius"/>
    </source>
</evidence>
<dbReference type="GO" id="GO:0000922">
    <property type="term" value="C:spindle pole"/>
    <property type="evidence" value="ECO:0007669"/>
    <property type="project" value="TreeGrafter"/>
</dbReference>
<feature type="transmembrane region" description="Helical" evidence="18">
    <location>
        <begin position="2591"/>
        <end position="2608"/>
    </location>
</feature>
<keyword evidence="6" id="KW-0106">Calcium</keyword>
<dbReference type="GO" id="GO:0005876">
    <property type="term" value="C:spindle microtubule"/>
    <property type="evidence" value="ECO:0007669"/>
    <property type="project" value="TreeGrafter"/>
</dbReference>
<evidence type="ECO:0000256" key="8">
    <source>
        <dbReference type="ARBA" id="ARBA00022692"/>
    </source>
</evidence>
<feature type="region of interest" description="Disordered" evidence="17">
    <location>
        <begin position="1876"/>
        <end position="1928"/>
    </location>
</feature>
<evidence type="ECO:0000256" key="9">
    <source>
        <dbReference type="ARBA" id="ARBA00022737"/>
    </source>
</evidence>
<protein>
    <submittedName>
        <fullName evidence="20">Nuclear mitotic apparatus protein 1</fullName>
    </submittedName>
</protein>
<organism evidence="20 21">
    <name type="scientific">Cricetulus griseus</name>
    <name type="common">Chinese hamster</name>
    <name type="synonym">Cricetulus barabensis griseus</name>
    <dbReference type="NCBI Taxonomy" id="10029"/>
    <lineage>
        <taxon>Eukaryota</taxon>
        <taxon>Metazoa</taxon>
        <taxon>Chordata</taxon>
        <taxon>Craniata</taxon>
        <taxon>Vertebrata</taxon>
        <taxon>Euteleostomi</taxon>
        <taxon>Mammalia</taxon>
        <taxon>Eutheria</taxon>
        <taxon>Euarchontoglires</taxon>
        <taxon>Glires</taxon>
        <taxon>Rodentia</taxon>
        <taxon>Myomorpha</taxon>
        <taxon>Muroidea</taxon>
        <taxon>Cricetidae</taxon>
        <taxon>Cricetinae</taxon>
        <taxon>Cricetulus</taxon>
    </lineage>
</organism>
<evidence type="ECO:0000256" key="7">
    <source>
        <dbReference type="ARBA" id="ARBA00022673"/>
    </source>
</evidence>
<dbReference type="FunCoup" id="G3I3A8">
    <property type="interactions" value="1642"/>
</dbReference>
<dbReference type="SMART" id="SM01420">
    <property type="entry name" value="TRP_2"/>
    <property type="match status" value="1"/>
</dbReference>
<evidence type="ECO:0000256" key="6">
    <source>
        <dbReference type="ARBA" id="ARBA00022568"/>
    </source>
</evidence>
<feature type="compositionally biased region" description="Basic and acidic residues" evidence="17">
    <location>
        <begin position="1831"/>
        <end position="1840"/>
    </location>
</feature>
<dbReference type="Pfam" id="PF21670">
    <property type="entry name" value="HOOK_N_NuMA"/>
    <property type="match status" value="1"/>
</dbReference>
<feature type="region of interest" description="Disordered" evidence="17">
    <location>
        <begin position="822"/>
        <end position="845"/>
    </location>
</feature>
<dbReference type="PRINTS" id="PR01097">
    <property type="entry name" value="TRNSRECEPTRP"/>
</dbReference>
<dbReference type="InterPro" id="IPR002706">
    <property type="entry name" value="Xrcc1_N"/>
</dbReference>
<feature type="transmembrane region" description="Helical" evidence="18">
    <location>
        <begin position="2754"/>
        <end position="2775"/>
    </location>
</feature>
<dbReference type="InterPro" id="IPR013555">
    <property type="entry name" value="TRP_dom"/>
</dbReference>
<feature type="coiled-coil region" evidence="16">
    <location>
        <begin position="1260"/>
        <end position="1572"/>
    </location>
</feature>
<dbReference type="PANTHER" id="PTHR18902">
    <property type="entry name" value="NUCLEAR MITOTIC APPARATUS PROTEIN 1-RELATED"/>
    <property type="match status" value="1"/>
</dbReference>
<dbReference type="InterPro" id="IPR048724">
    <property type="entry name" value="NuMA_N_HOOK"/>
</dbReference>
<feature type="compositionally biased region" description="Basic and acidic residues" evidence="17">
    <location>
        <begin position="666"/>
        <end position="678"/>
    </location>
</feature>
<dbReference type="SUPFAM" id="SSF48403">
    <property type="entry name" value="Ankyrin repeat"/>
    <property type="match status" value="1"/>
</dbReference>
<feature type="compositionally biased region" description="Basic and acidic residues" evidence="17">
    <location>
        <begin position="1091"/>
        <end position="1103"/>
    </location>
</feature>
<dbReference type="PaxDb" id="10029-XP_007648541.1"/>
<dbReference type="CDD" id="cd22298">
    <property type="entry name" value="NuMA_LGNBD"/>
    <property type="match status" value="1"/>
</dbReference>
<feature type="region of interest" description="Disordered" evidence="17">
    <location>
        <begin position="939"/>
        <end position="958"/>
    </location>
</feature>
<evidence type="ECO:0000256" key="10">
    <source>
        <dbReference type="ARBA" id="ARBA00022989"/>
    </source>
</evidence>
<keyword evidence="4" id="KW-0963">Cytoplasm</keyword>
<feature type="coiled-coil region" evidence="16">
    <location>
        <begin position="2894"/>
        <end position="2921"/>
    </location>
</feature>
<comment type="subcellular location">
    <subcellularLocation>
        <location evidence="2">Cytoplasm</location>
    </subcellularLocation>
    <subcellularLocation>
        <location evidence="1">Membrane</location>
        <topology evidence="1">Multi-pass membrane protein</topology>
    </subcellularLocation>
</comment>
<keyword evidence="14 18" id="KW-0472">Membrane</keyword>
<dbReference type="GO" id="GO:0005737">
    <property type="term" value="C:cytoplasm"/>
    <property type="evidence" value="ECO:0007669"/>
    <property type="project" value="UniProtKB-SubCell"/>
</dbReference>
<dbReference type="GO" id="GO:0005262">
    <property type="term" value="F:calcium channel activity"/>
    <property type="evidence" value="ECO:0007669"/>
    <property type="project" value="UniProtKB-KW"/>
</dbReference>
<feature type="compositionally biased region" description="Basic and acidic residues" evidence="17">
    <location>
        <begin position="1004"/>
        <end position="1024"/>
    </location>
</feature>
<dbReference type="GO" id="GO:0000012">
    <property type="term" value="P:single strand break repair"/>
    <property type="evidence" value="ECO:0007669"/>
    <property type="project" value="InterPro"/>
</dbReference>
<dbReference type="PRINTS" id="PR01643">
    <property type="entry name" value="TRPCHANNEL2"/>
</dbReference>
<sequence>MSSRNPRDWEQFEYRIQAELAVILKFMLDHEDSLNLIEDLENFLEKVPYTYSSAVPEEFSPPSYQAKRKIRFLEMQRIASSSSENNFLSGSPSSPMGDILQTPQFQMRRLKKQLADERNNRDELELELSESLKLLTEKDAQIAMMQQRIDHLALLNEKQAASSQESRELEELRGKNESLTVRLHETLKQCQNLKTEKNQMDRKISQLSEENGDLSFKVREFASHLQQLQGAFNDLTEEHNKASQEWAEKQTHLEKELSTALQDKKYLEEKNEILQGKLSQLEERASQQCESPAQEKGEVLGDALQLETLKQEAAKLAAHNTQLQARIETLDCERSQQEAQLLAERGHFEEEKQQLASLIADLQSSISNLSQAKEELEQASQAQGAQLTAQVASLTALNTTLQQQQDQELASLKEQAKKEQAQMVQSLQEQEQAAQGLRQQVEQLSSSLKLKEQQLEEAAKDQEAARQDHAQQLAIVAEAREASLRERDAARQQLETLEKEKAAKLESLQQQLEAANEARDSVQTSVTQVQQEKAELSQKIEELHACIEAAHQEQRQAQAHVTELEAQLKAEQQKVAEREKVMQEKAQLQEQLLALEETLQITKGSLEEEKHRTADALAEQQRCVTKMEAESRSLMEQREQEQKALEQEKAGRKGLEARLQQLEEARQAETEALRRELAEATASQHRAESESEQLIREVESWQKRFEARQQEEARYSAMIQEQLAALKGDHEKAGQEAQEEAVEVHGEGQIGEQQSPLAQLHTTLARALQQVKEKEVRAQKLADDLTTLQEKMASTSKVAACLKTLVLKAGEQQEMTSLELLKEPPGAGNKESNWLEEQRGGPFSSPQAALKAMEQEAEQMGSELERLRVALMKSQGQQQEERGQQEREVARLTRERSQAQADLAQEKAAKAELEVRLQNTLNEQRVEFAALQEALDHALTEKEGKDQELAKLRGQEAAQRTELKELQQTLEHLKTQLVKKEKEQHPAGSTGGEEASAPEAQLETVRKTEAPDPEVEALRAEVSKLEQQCQQQKQQVEGLTHSLESERASRAEQDKALETLQGQLEEKTQELGHSQAASASAQRELTALHAKAQDHSKAEEEWKAQVARGQQEAERKSSLISSLEEEVSILNRQVLEKEGESKELKRLVVAESEKSQKLEERLRLLQVETASSSARAAERSSALREEVQSLREEVEKQRVISENLRQELTSQAERAEELGQELKAWQEKFFQKEQALSALQLEHTSTQALVSELLPAKHLCQQLQAEQAAAEKRHREEIEQSKQAAGGLRAELMRAQRELGELGPLRQKVAEQERAAQQLRAEKASYAEQLSMLKKAHGLLAEENRGLGERANLGRQFLEVELDQAREKYVQELAAVRTDAETHLAEMRQEAQSTTRELEVMTAKYEGAKVKVLEERQRFQEERQKLTAQVEELSKKLTEYDQASKVQQQKLKAFQAQGGESQQEVQRLQAQLNELQTQLSQKEQAAEHYKLQMEKAKTHYDAKKQQNQELQDQLRDLEQLQKENKELRAEAERLGRELQQAGLKTKEAEQACRHLSAQVRSLEAQVAHADQQLRDLGKFQVATDALKSREPQKPQLDLSIDSLDLSLEEGTPCSVTRSGDMSASLPCACLLSVCCSSLWFWYDDRRLLRAQENTQSAPASQASLRATSSTQSLARLGSPDDGNSALLSLPGYRPTTRSSARRSQARMSSGAPQGRNSFYMGTCQDEPEQLDDWNRIAELQQRNRVCPPHLKTCYPLESRPSLSLATITDEEMKTGDPQETLRRASMQPTQIAEGAGITTRQQRKRVSSETHQGPGTPESKKATSCFPRPMTPRDRHEGRKQSSTAVAQKKAAPVVLKQADRRQSMAFSILNTPKKLGNSLLRRGGSKKTPAKVSPNTQSGTRRSPRIATTTAGAATATPRAKGKDPKYPVENLLNPDNHRGPWLSCPRDKSGQLKVELQLERVVPISYIDVGNCGCAFLQIDVGRSSWPLDKPFVTLLPATMLMSLADSKEGKNRSGVRMFKNDDFLTPASGESWDRLRLLCSQPFTRHQSFGLAFVQVRSSLDHLADPVMDLSAPGGSGLNQNSSDTLESDPRPWLTNPSIRRTFFPAPKTSTKEIKELKGMLKQLQPGPLGRAARMVLSATHKALPASVVSPKNSHGEPGPSHPKSADHCPAQVLSQIGMGQQEQSKDSTNLRPKVTMVFSLLDSVLFVQPQPNWTEIVNKKLKFPPTLLGAIQEGQLGIVQQLLESGSDASGGGPLRNVEESEDRSWREALNLAIRLGHEAITDVLLANIKFDFRQIHEALLVAVDTNQPAVVRCLLARLEREKGRKVDTKSFSLAFFDSSIDGSRFAPGVTPLTLACQKDLYEIAQLLMDQGHTIARPHPVSCACLECSNARRYDLLKFSLSRINTYRGIASRAHLSLASEDAMLAAFQLSRELRRLARKEPEFKPQYIALESLCQDYGFELLGMCRNQSEVTAVLNDLGEDSETEPESEGLGQAFEEGIPNLARLRLAVNYNQKQFVAHPICQQVLSSIWCGNLAGWRGSTTIWKLFVAFLIFLTMPFLCIGYWLAPKSRLGHLLKIPVLKFLLHSASYLWFLIFLLGESLVMETQLSTFKGRSQSVWETSLHMIWVTERSEWRTEDPQFLAEVLFAVTSMLSFTRLAYILPAHESLGTLQISIGRMIDDMIRFMFILMIILTAFLCGLNNIYVPYQETEKLGNFNETFQFLFWTMFGMEEHTVVDMPQFLVPEFVGRALYGIFTIVMVIVLLNMLIAMITNSFQKIEDDADVEWKFARSKLYLSYFREGLTLPVPFNILPSPKAAFYLVRRIFWFLCCCSSCCKAKKSDYPPIPTFTNPGARARPGEGERGSYRLRVVKALVQRYIETARREFEETRRKDLGTRLTELTKTVSRLQSEVASVQKTLAAGGTPRPPDGASILSRYITRVRNSFQNLGPPTPETPAELTMPGIVETEVSLEADLDAVGEAETPVSGEPSHSSPAHVLVHREQEADGAEDLPLEEGLETKGES</sequence>
<feature type="transmembrane region" description="Helical" evidence="18">
    <location>
        <begin position="2686"/>
        <end position="2705"/>
    </location>
</feature>
<dbReference type="Proteomes" id="UP000001075">
    <property type="component" value="Unassembled WGS sequence"/>
</dbReference>
<evidence type="ECO:0000313" key="20">
    <source>
        <dbReference type="EMBL" id="EGV96281.1"/>
    </source>
</evidence>
<accession>G3I3A8</accession>
<evidence type="ECO:0000256" key="11">
    <source>
        <dbReference type="ARBA" id="ARBA00023043"/>
    </source>
</evidence>
<keyword evidence="12 16" id="KW-0175">Coiled coil</keyword>
<evidence type="ECO:0000256" key="17">
    <source>
        <dbReference type="SAM" id="MobiDB-lite"/>
    </source>
</evidence>
<reference evidence="21" key="1">
    <citation type="journal article" date="2011" name="Nat. Biotechnol.">
        <title>The genomic sequence of the Chinese hamster ovary (CHO)-K1 cell line.</title>
        <authorList>
            <person name="Xu X."/>
            <person name="Nagarajan H."/>
            <person name="Lewis N.E."/>
            <person name="Pan S."/>
            <person name="Cai Z."/>
            <person name="Liu X."/>
            <person name="Chen W."/>
            <person name="Xie M."/>
            <person name="Wang W."/>
            <person name="Hammond S."/>
            <person name="Andersen M.R."/>
            <person name="Neff N."/>
            <person name="Passarelli B."/>
            <person name="Koh W."/>
            <person name="Fan H.C."/>
            <person name="Wang J."/>
            <person name="Gui Y."/>
            <person name="Lee K.H."/>
            <person name="Betenbaugh M.J."/>
            <person name="Quake S.R."/>
            <person name="Famili I."/>
            <person name="Palsson B.O."/>
            <person name="Wang J."/>
        </authorList>
    </citation>
    <scope>NUCLEOTIDE SEQUENCE [LARGE SCALE GENOMIC DNA]</scope>
    <source>
        <strain evidence="21">CHO K1 cell line</strain>
    </source>
</reference>
<feature type="region of interest" description="Disordered" evidence="17">
    <location>
        <begin position="2074"/>
        <end position="2107"/>
    </location>
</feature>
<dbReference type="GO" id="GO:0005813">
    <property type="term" value="C:centrosome"/>
    <property type="evidence" value="ECO:0007669"/>
    <property type="project" value="TreeGrafter"/>
</dbReference>
<gene>
    <name evidence="20" type="ORF">I79_017912</name>
</gene>
<evidence type="ECO:0000256" key="15">
    <source>
        <dbReference type="ARBA" id="ARBA00023303"/>
    </source>
</evidence>
<dbReference type="eggNOG" id="ENOG502QTDA">
    <property type="taxonomic scope" value="Eukaryota"/>
</dbReference>
<feature type="region of interest" description="Disordered" evidence="17">
    <location>
        <begin position="1655"/>
        <end position="1717"/>
    </location>
</feature>
<dbReference type="GO" id="GO:0000132">
    <property type="term" value="P:establishment of mitotic spindle orientation"/>
    <property type="evidence" value="ECO:0007669"/>
    <property type="project" value="TreeGrafter"/>
</dbReference>
<keyword evidence="7" id="KW-0107">Calcium channel</keyword>
<feature type="region of interest" description="Disordered" evidence="17">
    <location>
        <begin position="628"/>
        <end position="652"/>
    </location>
</feature>
<name>G3I3A8_CRIGR</name>
<evidence type="ECO:0000256" key="4">
    <source>
        <dbReference type="ARBA" id="ARBA00022490"/>
    </source>
</evidence>
<evidence type="ECO:0000256" key="16">
    <source>
        <dbReference type="SAM" id="Coils"/>
    </source>
</evidence>
<feature type="region of interest" description="Disordered" evidence="17">
    <location>
        <begin position="2151"/>
        <end position="2171"/>
    </location>
</feature>
<dbReference type="Pfam" id="PF01834">
    <property type="entry name" value="XRCC1_N"/>
    <property type="match status" value="1"/>
</dbReference>
<evidence type="ECO:0000256" key="2">
    <source>
        <dbReference type="ARBA" id="ARBA00004496"/>
    </source>
</evidence>
<dbReference type="GO" id="GO:0016020">
    <property type="term" value="C:membrane"/>
    <property type="evidence" value="ECO:0007669"/>
    <property type="project" value="UniProtKB-SubCell"/>
</dbReference>
<keyword evidence="3" id="KW-0813">Transport</keyword>
<dbReference type="GO" id="GO:0003684">
    <property type="term" value="F:damaged DNA binding"/>
    <property type="evidence" value="ECO:0007669"/>
    <property type="project" value="InterPro"/>
</dbReference>
<dbReference type="Pfam" id="PF08344">
    <property type="entry name" value="TRP_2"/>
    <property type="match status" value="1"/>
</dbReference>
<keyword evidence="6" id="KW-0109">Calcium transport</keyword>
<dbReference type="EMBL" id="JH001179">
    <property type="protein sequence ID" value="EGV96281.1"/>
    <property type="molecule type" value="Genomic_DNA"/>
</dbReference>
<dbReference type="STRING" id="10029.G3I3A8"/>
<evidence type="ECO:0000256" key="12">
    <source>
        <dbReference type="ARBA" id="ARBA00023054"/>
    </source>
</evidence>
<feature type="region of interest" description="Disordered" evidence="17">
    <location>
        <begin position="666"/>
        <end position="691"/>
    </location>
</feature>